<gene>
    <name evidence="2" type="ORF">B4O97_08425</name>
</gene>
<evidence type="ECO:0000313" key="2">
    <source>
        <dbReference type="EMBL" id="ORC35659.1"/>
    </source>
</evidence>
<dbReference type="AlphaFoldDB" id="A0A1Y1RYK2"/>
<dbReference type="Proteomes" id="UP000192343">
    <property type="component" value="Unassembled WGS sequence"/>
</dbReference>
<dbReference type="PANTHER" id="PTHR33525:SF3">
    <property type="entry name" value="RIBONUCLEASE Y"/>
    <property type="match status" value="1"/>
</dbReference>
<keyword evidence="3" id="KW-1185">Reference proteome</keyword>
<dbReference type="CDD" id="cd00077">
    <property type="entry name" value="HDc"/>
    <property type="match status" value="1"/>
</dbReference>
<dbReference type="PROSITE" id="PS51833">
    <property type="entry name" value="HDOD"/>
    <property type="match status" value="1"/>
</dbReference>
<evidence type="ECO:0000313" key="3">
    <source>
        <dbReference type="Proteomes" id="UP000192343"/>
    </source>
</evidence>
<dbReference type="Gene3D" id="1.10.3210.10">
    <property type="entry name" value="Hypothetical protein af1432"/>
    <property type="match status" value="1"/>
</dbReference>
<dbReference type="PANTHER" id="PTHR33525">
    <property type="match status" value="1"/>
</dbReference>
<feature type="domain" description="HDOD" evidence="1">
    <location>
        <begin position="294"/>
        <end position="487"/>
    </location>
</feature>
<dbReference type="InterPro" id="IPR003607">
    <property type="entry name" value="HD/PDEase_dom"/>
</dbReference>
<dbReference type="InterPro" id="IPR013976">
    <property type="entry name" value="HDOD"/>
</dbReference>
<dbReference type="InterPro" id="IPR006675">
    <property type="entry name" value="HDIG_dom"/>
</dbReference>
<reference evidence="2 3" key="1">
    <citation type="submission" date="2017-03" db="EMBL/GenBank/DDBJ databases">
        <title>Draft Genome sequence of Marispirochaeta sp. strain JC444.</title>
        <authorList>
            <person name="Shivani Y."/>
            <person name="Subhash Y."/>
            <person name="Sasikala C."/>
            <person name="Ramana C."/>
        </authorList>
    </citation>
    <scope>NUCLEOTIDE SEQUENCE [LARGE SCALE GENOMIC DNA]</scope>
    <source>
        <strain evidence="2 3">JC444</strain>
    </source>
</reference>
<comment type="caution">
    <text evidence="2">The sequence shown here is derived from an EMBL/GenBank/DDBJ whole genome shotgun (WGS) entry which is preliminary data.</text>
</comment>
<dbReference type="NCBIfam" id="TIGR00277">
    <property type="entry name" value="HDIG"/>
    <property type="match status" value="1"/>
</dbReference>
<dbReference type="EMBL" id="MWQY01000008">
    <property type="protein sequence ID" value="ORC35659.1"/>
    <property type="molecule type" value="Genomic_DNA"/>
</dbReference>
<dbReference type="STRING" id="1963862.B4O97_08425"/>
<organism evidence="2 3">
    <name type="scientific">Marispirochaeta aestuarii</name>
    <dbReference type="NCBI Taxonomy" id="1963862"/>
    <lineage>
        <taxon>Bacteria</taxon>
        <taxon>Pseudomonadati</taxon>
        <taxon>Spirochaetota</taxon>
        <taxon>Spirochaetia</taxon>
        <taxon>Spirochaetales</taxon>
        <taxon>Spirochaetaceae</taxon>
        <taxon>Marispirochaeta</taxon>
    </lineage>
</organism>
<name>A0A1Y1RYK2_9SPIO</name>
<protein>
    <recommendedName>
        <fullName evidence="1">HDOD domain-containing protein</fullName>
    </recommendedName>
</protein>
<dbReference type="Pfam" id="PF08668">
    <property type="entry name" value="HDOD"/>
    <property type="match status" value="1"/>
</dbReference>
<proteinExistence type="predicted"/>
<accession>A0A1Y1RYK2</accession>
<dbReference type="InterPro" id="IPR052340">
    <property type="entry name" value="RNase_Y/CdgJ"/>
</dbReference>
<sequence length="555" mass="64067">MLHTWLARPKWRVSAAARKKRISYISIVKILITKYHEFRSPLKKVFSFTCFSPVIYSYPVSTMALDIRRVIDSIERYEPVDLTAYKVPASSIAGIGKILELYLRKIKLQNYYFQFFYALRELIENAKKANLKRVYFKQNNLDLNNPEHYEQGMQSFKGEVYSRIGEYENLLKESGLYVRTTFAVDDTHFYITITNNVHISPAEEERINERLNRSQGFSSVEEAFQTVLDSSEGAGLGIVMLVLMLRKIGLDRNAFSIQGFNGATVARVSIPRHDLVVRHLSDLTGRIREELQQIPQFPEHILTLQRLIEDPEVAFNRIEHTISMDPGLAAELLRMVNSAAFGIHRRVKTISEAISLMGLKGIRDLITAYGTVKIMVERYGEMEELWNHCYRVAVYASSIARRYSLRKIYEIVYSSSLLHDLGRVLVDFLSPEFFNKLRRFSTEKKIPPEEFERFAIGTHHAEVGALMAEGWEYPEAITETIRHHHTPDACPKKYTDLVQTVYLANFLDDLDRGRASADQLSPEVMNRFSLHSTDSQQELLQKLKEEFEGLSKVQD</sequence>
<dbReference type="SMART" id="SM00471">
    <property type="entry name" value="HDc"/>
    <property type="match status" value="1"/>
</dbReference>
<evidence type="ECO:0000259" key="1">
    <source>
        <dbReference type="PROSITE" id="PS51833"/>
    </source>
</evidence>
<dbReference type="SUPFAM" id="SSF109604">
    <property type="entry name" value="HD-domain/PDEase-like"/>
    <property type="match status" value="1"/>
</dbReference>